<feature type="region of interest" description="Disordered" evidence="7">
    <location>
        <begin position="455"/>
        <end position="489"/>
    </location>
</feature>
<dbReference type="Gene3D" id="2.130.10.10">
    <property type="entry name" value="YVTN repeat-like/Quinoprotein amine dehydrogenase"/>
    <property type="match status" value="1"/>
</dbReference>
<evidence type="ECO:0000256" key="4">
    <source>
        <dbReference type="ARBA" id="ARBA00022737"/>
    </source>
</evidence>
<evidence type="ECO:0000256" key="2">
    <source>
        <dbReference type="ARBA" id="ARBA00022552"/>
    </source>
</evidence>
<feature type="repeat" description="WD" evidence="6">
    <location>
        <begin position="272"/>
        <end position="304"/>
    </location>
</feature>
<dbReference type="AlphaFoldDB" id="A0A0S4IXY1"/>
<accession>A0A0S4IXY1</accession>
<dbReference type="SMART" id="SM01033">
    <property type="entry name" value="BING4CT"/>
    <property type="match status" value="1"/>
</dbReference>
<dbReference type="InterPro" id="IPR012952">
    <property type="entry name" value="BING4_C_dom"/>
</dbReference>
<evidence type="ECO:0000256" key="7">
    <source>
        <dbReference type="SAM" id="MobiDB-lite"/>
    </source>
</evidence>
<comment type="subcellular location">
    <subcellularLocation>
        <location evidence="1">Nucleus</location>
        <location evidence="1">Nucleolus</location>
    </subcellularLocation>
</comment>
<keyword evidence="3 6" id="KW-0853">WD repeat</keyword>
<dbReference type="PANTHER" id="PTHR14085:SF3">
    <property type="entry name" value="WD REPEAT-CONTAINING PROTEIN 46"/>
    <property type="match status" value="1"/>
</dbReference>
<name>A0A0S4IXY1_BODSA</name>
<dbReference type="OMA" id="GPYHIDY"/>
<feature type="compositionally biased region" description="Basic and acidic residues" evidence="7">
    <location>
        <begin position="505"/>
        <end position="530"/>
    </location>
</feature>
<reference evidence="10" key="1">
    <citation type="submission" date="2015-09" db="EMBL/GenBank/DDBJ databases">
        <authorList>
            <consortium name="Pathogen Informatics"/>
        </authorList>
    </citation>
    <scope>NUCLEOTIDE SEQUENCE [LARGE SCALE GENOMIC DNA]</scope>
    <source>
        <strain evidence="10">Lake Konstanz</strain>
    </source>
</reference>
<evidence type="ECO:0000256" key="5">
    <source>
        <dbReference type="ARBA" id="ARBA00023242"/>
    </source>
</evidence>
<dbReference type="Pfam" id="PF00400">
    <property type="entry name" value="WD40"/>
    <property type="match status" value="1"/>
</dbReference>
<feature type="region of interest" description="Disordered" evidence="7">
    <location>
        <begin position="505"/>
        <end position="586"/>
    </location>
</feature>
<evidence type="ECO:0000256" key="6">
    <source>
        <dbReference type="PROSITE-ProRule" id="PRU00221"/>
    </source>
</evidence>
<dbReference type="PANTHER" id="PTHR14085">
    <property type="entry name" value="WD-REPEAT PROTEIN BING4"/>
    <property type="match status" value="1"/>
</dbReference>
<dbReference type="VEuPathDB" id="TriTrypDB:BSAL_74615"/>
<dbReference type="InterPro" id="IPR040315">
    <property type="entry name" value="WDR46/Utp7"/>
</dbReference>
<evidence type="ECO:0000256" key="3">
    <source>
        <dbReference type="ARBA" id="ARBA00022574"/>
    </source>
</evidence>
<feature type="compositionally biased region" description="Basic residues" evidence="7">
    <location>
        <begin position="455"/>
        <end position="467"/>
    </location>
</feature>
<proteinExistence type="predicted"/>
<dbReference type="InterPro" id="IPR015943">
    <property type="entry name" value="WD40/YVTN_repeat-like_dom_sf"/>
</dbReference>
<dbReference type="PROSITE" id="PS50082">
    <property type="entry name" value="WD_REPEATS_2"/>
    <property type="match status" value="1"/>
</dbReference>
<feature type="compositionally biased region" description="Basic residues" evidence="7">
    <location>
        <begin position="531"/>
        <end position="548"/>
    </location>
</feature>
<keyword evidence="4" id="KW-0677">Repeat</keyword>
<dbReference type="GO" id="GO:0000462">
    <property type="term" value="P:maturation of SSU-rRNA from tricistronic rRNA transcript (SSU-rRNA, 5.8S rRNA, LSU-rRNA)"/>
    <property type="evidence" value="ECO:0007669"/>
    <property type="project" value="TreeGrafter"/>
</dbReference>
<dbReference type="Proteomes" id="UP000051952">
    <property type="component" value="Unassembled WGS sequence"/>
</dbReference>
<evidence type="ECO:0000313" key="10">
    <source>
        <dbReference type="Proteomes" id="UP000051952"/>
    </source>
</evidence>
<dbReference type="SUPFAM" id="SSF50978">
    <property type="entry name" value="WD40 repeat-like"/>
    <property type="match status" value="1"/>
</dbReference>
<dbReference type="InterPro" id="IPR001680">
    <property type="entry name" value="WD40_rpt"/>
</dbReference>
<dbReference type="OrthoDB" id="10251154at2759"/>
<dbReference type="GO" id="GO:0032040">
    <property type="term" value="C:small-subunit processome"/>
    <property type="evidence" value="ECO:0007669"/>
    <property type="project" value="TreeGrafter"/>
</dbReference>
<dbReference type="FunFam" id="2.130.10.10:FF:000378">
    <property type="entry name" value="U3 small nucleolar RNA-associated protein 7"/>
    <property type="match status" value="1"/>
</dbReference>
<evidence type="ECO:0000256" key="1">
    <source>
        <dbReference type="ARBA" id="ARBA00004604"/>
    </source>
</evidence>
<sequence length="586" mass="65965">MASKETREGIAQRGKELFAEKSKEEVEFVRGKWITDNNALQNPAVRRHERFQRKAPKRLVEANMMKIEDDANGLDLDQGEVADRVTQGDIVAAVDLQTQQKKFELVLDKLGPYKIDFTSNGTHLCLGGLRGHMANLKWKDFSLEGETQLKDKINDVKFLVDHSMLAVAQKRFVYMYTKEGTEMHVLSKMAHMDRLAYLPKHMLLAAASSSYSTLQYIDISTGAEIGGKTPAIVKNPTSAMSMNPANAVVATCDLRGVVKMWSPTVVEPLVQLKAHSGAIHDIAFHQNGRFFATLGGDHKMKLWDCRMLRTLEDFAVTYCFDTIDISSKGLVAMGGGTNIQIWKNMFTGAKPSAPLMKFGLGYGNIASQVKFCPFEDVLGVGHSKGFTSLLVPASGEANPDFYVADPHETEVHRKERVVTKLLDKLPPDTISLDLQIGSINLEHLEEYNKNLQASRRAKGIREKKQRRVDKSLGADAPSGLAAAVGNDDEVDEELGFKEKRNTRELKTKQEVQKERKMKRWDQKDSADKIRSKQTMRHSKLTQRRRVQRKRDEAKAEATEEPAQPVEKKRRVENEFSQNAALRRLTR</sequence>
<dbReference type="InterPro" id="IPR036322">
    <property type="entry name" value="WD40_repeat_dom_sf"/>
</dbReference>
<dbReference type="GO" id="GO:0030686">
    <property type="term" value="C:90S preribosome"/>
    <property type="evidence" value="ECO:0007669"/>
    <property type="project" value="TreeGrafter"/>
</dbReference>
<organism evidence="9 10">
    <name type="scientific">Bodo saltans</name>
    <name type="common">Flagellated protozoan</name>
    <dbReference type="NCBI Taxonomy" id="75058"/>
    <lineage>
        <taxon>Eukaryota</taxon>
        <taxon>Discoba</taxon>
        <taxon>Euglenozoa</taxon>
        <taxon>Kinetoplastea</taxon>
        <taxon>Metakinetoplastina</taxon>
        <taxon>Eubodonida</taxon>
        <taxon>Bodonidae</taxon>
        <taxon>Bodo</taxon>
    </lineage>
</organism>
<gene>
    <name evidence="9" type="ORF">BSAL_74615</name>
</gene>
<keyword evidence="5" id="KW-0539">Nucleus</keyword>
<dbReference type="Pfam" id="PF08149">
    <property type="entry name" value="BING4CT"/>
    <property type="match status" value="1"/>
</dbReference>
<feature type="domain" description="BING4 C-terminal" evidence="8">
    <location>
        <begin position="354"/>
        <end position="434"/>
    </location>
</feature>
<protein>
    <recommendedName>
        <fullName evidence="8">BING4 C-terminal domain-containing protein</fullName>
    </recommendedName>
</protein>
<keyword evidence="10" id="KW-1185">Reference proteome</keyword>
<dbReference type="EMBL" id="CYKH01000658">
    <property type="protein sequence ID" value="CUG11286.1"/>
    <property type="molecule type" value="Genomic_DNA"/>
</dbReference>
<keyword evidence="2" id="KW-0698">rRNA processing</keyword>
<dbReference type="SMART" id="SM00320">
    <property type="entry name" value="WD40"/>
    <property type="match status" value="2"/>
</dbReference>
<dbReference type="PROSITE" id="PS50294">
    <property type="entry name" value="WD_REPEATS_REGION"/>
    <property type="match status" value="1"/>
</dbReference>
<evidence type="ECO:0000313" key="9">
    <source>
        <dbReference type="EMBL" id="CUG11286.1"/>
    </source>
</evidence>
<evidence type="ECO:0000259" key="8">
    <source>
        <dbReference type="SMART" id="SM01033"/>
    </source>
</evidence>